<dbReference type="InterPro" id="IPR005829">
    <property type="entry name" value="Sugar_transporter_CS"/>
</dbReference>
<dbReference type="PROSITE" id="PS00216">
    <property type="entry name" value="SUGAR_TRANSPORT_1"/>
    <property type="match status" value="1"/>
</dbReference>
<reference evidence="7 8" key="2">
    <citation type="journal article" date="2011" name="J. Bacteriol.">
        <title>Genome Sequence of Kosmotoga olearia Strain TBF 19.5.1, a Thermophilic Bacterium with a Wide Growth Temperature Range, Isolated from the Troll B Oil Platform in the North Sea.</title>
        <authorList>
            <person name="Swithers K.S."/>
            <person name="Dipippo J.L."/>
            <person name="Bruce D.C."/>
            <person name="Detter C."/>
            <person name="Tapia R."/>
            <person name="Han S."/>
            <person name="Goodwin L.A."/>
            <person name="Han J."/>
            <person name="Woyke T."/>
            <person name="Pitluck S."/>
            <person name="Pennacchio L."/>
            <person name="Nolan M."/>
            <person name="Mikhailova N."/>
            <person name="Land M.L."/>
            <person name="Nesbo C.L."/>
            <person name="Gogarten J.P."/>
            <person name="Noll K.M."/>
        </authorList>
    </citation>
    <scope>NUCLEOTIDE SEQUENCE [LARGE SCALE GENOMIC DNA]</scope>
    <source>
        <strain evidence="8">ATCC BAA-1733 / DSM 21960 / TBF 19.5.1</strain>
    </source>
</reference>
<dbReference type="PANTHER" id="PTHR23530:SF1">
    <property type="entry name" value="PERMEASE, MAJOR FACILITATOR SUPERFAMILY-RELATED"/>
    <property type="match status" value="1"/>
</dbReference>
<dbReference type="InterPro" id="IPR011701">
    <property type="entry name" value="MFS"/>
</dbReference>
<feature type="transmembrane region" description="Helical" evidence="5">
    <location>
        <begin position="27"/>
        <end position="46"/>
    </location>
</feature>
<dbReference type="RefSeq" id="WP_012744969.1">
    <property type="nucleotide sequence ID" value="NC_012785.1"/>
</dbReference>
<name>C5CE74_KOSOT</name>
<accession>C5CE74</accession>
<dbReference type="SUPFAM" id="SSF103473">
    <property type="entry name" value="MFS general substrate transporter"/>
    <property type="match status" value="1"/>
</dbReference>
<protein>
    <submittedName>
        <fullName evidence="7">Major facilitator superfamily MFS_1</fullName>
    </submittedName>
</protein>
<evidence type="ECO:0000259" key="6">
    <source>
        <dbReference type="PROSITE" id="PS50850"/>
    </source>
</evidence>
<feature type="transmembrane region" description="Helical" evidence="5">
    <location>
        <begin position="292"/>
        <end position="309"/>
    </location>
</feature>
<dbReference type="GO" id="GO:0016020">
    <property type="term" value="C:membrane"/>
    <property type="evidence" value="ECO:0007669"/>
    <property type="project" value="UniProtKB-SubCell"/>
</dbReference>
<dbReference type="eggNOG" id="COG2814">
    <property type="taxonomic scope" value="Bacteria"/>
</dbReference>
<keyword evidence="3 5" id="KW-1133">Transmembrane helix</keyword>
<feature type="transmembrane region" description="Helical" evidence="5">
    <location>
        <begin position="93"/>
        <end position="113"/>
    </location>
</feature>
<feature type="transmembrane region" description="Helical" evidence="5">
    <location>
        <begin position="165"/>
        <end position="184"/>
    </location>
</feature>
<dbReference type="InterPro" id="IPR036259">
    <property type="entry name" value="MFS_trans_sf"/>
</dbReference>
<feature type="domain" description="Major facilitator superfamily (MFS) profile" evidence="6">
    <location>
        <begin position="1"/>
        <end position="405"/>
    </location>
</feature>
<organism evidence="7 8">
    <name type="scientific">Kosmotoga olearia (strain ATCC BAA-1733 / DSM 21960 / TBF 19.5.1)</name>
    <dbReference type="NCBI Taxonomy" id="521045"/>
    <lineage>
        <taxon>Bacteria</taxon>
        <taxon>Thermotogati</taxon>
        <taxon>Thermotogota</taxon>
        <taxon>Thermotogae</taxon>
        <taxon>Kosmotogales</taxon>
        <taxon>Kosmotogaceae</taxon>
        <taxon>Kosmotoga</taxon>
    </lineage>
</organism>
<dbReference type="AlphaFoldDB" id="C5CE74"/>
<evidence type="ECO:0000313" key="7">
    <source>
        <dbReference type="EMBL" id="ACR79182.1"/>
    </source>
</evidence>
<feature type="transmembrane region" description="Helical" evidence="5">
    <location>
        <begin position="315"/>
        <end position="332"/>
    </location>
</feature>
<dbReference type="PANTHER" id="PTHR23530">
    <property type="entry name" value="TRANSPORT PROTEIN-RELATED"/>
    <property type="match status" value="1"/>
</dbReference>
<dbReference type="InterPro" id="IPR053160">
    <property type="entry name" value="MFS_DHA3_Transporter"/>
</dbReference>
<keyword evidence="4 5" id="KW-0472">Membrane</keyword>
<dbReference type="CDD" id="cd06174">
    <property type="entry name" value="MFS"/>
    <property type="match status" value="1"/>
</dbReference>
<evidence type="ECO:0000256" key="1">
    <source>
        <dbReference type="ARBA" id="ARBA00004141"/>
    </source>
</evidence>
<evidence type="ECO:0000256" key="3">
    <source>
        <dbReference type="ARBA" id="ARBA00022989"/>
    </source>
</evidence>
<dbReference type="OrthoDB" id="9816124at2"/>
<feature type="transmembrane region" description="Helical" evidence="5">
    <location>
        <begin position="379"/>
        <end position="399"/>
    </location>
</feature>
<dbReference type="PROSITE" id="PS50850">
    <property type="entry name" value="MFS"/>
    <property type="match status" value="1"/>
</dbReference>
<evidence type="ECO:0000256" key="5">
    <source>
        <dbReference type="SAM" id="Phobius"/>
    </source>
</evidence>
<evidence type="ECO:0000256" key="4">
    <source>
        <dbReference type="ARBA" id="ARBA00023136"/>
    </source>
</evidence>
<dbReference type="KEGG" id="kol:Kole_0459"/>
<evidence type="ECO:0000256" key="2">
    <source>
        <dbReference type="ARBA" id="ARBA00022692"/>
    </source>
</evidence>
<keyword evidence="8" id="KW-1185">Reference proteome</keyword>
<sequence length="405" mass="45748">MAFTKDRQFYKFAAYGFLKNLRFFEPFLILFFREMGLSFLQIGMLFSIREIATNLLELPTGLVADIYGRRISMLFSMTSYIISFIIFYFFPNFYIYALAMVLFAFGEAFRTGTHKAMILEYLRMNKILDKRVEYYGSTRAASQLGSAINSLIAAAIVFYSGNYKVVFLAATLPYIFNLINLATYPKELDGEIKKTGKQETFKEFFGIFKNKDSLKGIMNSSIFDAFFKTVKEYLQPVLKSLALSLPVMLAFSNNERTAVVVGIVYFFIYLATSYASKNASKVAKKIGNKEKAINITYLLGAVLIILSGVSQRLNFQIGAVIFFLILFVIENIRRPLNVAYISEKISHKTMASGLSAESQLKTLLTAVLAPTIGFLADKITIGGALVVCGFVMSIFYLLIRLREEK</sequence>
<reference evidence="7 8" key="1">
    <citation type="submission" date="2009-06" db="EMBL/GenBank/DDBJ databases">
        <title>Complete sequence of Thermotogales bacterium TBF 19.5.1.</title>
        <authorList>
            <consortium name="US DOE Joint Genome Institute"/>
            <person name="Lucas S."/>
            <person name="Copeland A."/>
            <person name="Lapidus A."/>
            <person name="Glavina del Rio T."/>
            <person name="Tice H."/>
            <person name="Bruce D."/>
            <person name="Goodwin L."/>
            <person name="Pitluck S."/>
            <person name="Chertkov O."/>
            <person name="Brettin T."/>
            <person name="Detter J.C."/>
            <person name="Han C."/>
            <person name="Schmutz J."/>
            <person name="Larimer F."/>
            <person name="Land M."/>
            <person name="Hauser L."/>
            <person name="Kyrpides N."/>
            <person name="Ovchinnikova G."/>
            <person name="Noll K."/>
        </authorList>
    </citation>
    <scope>NUCLEOTIDE SEQUENCE [LARGE SCALE GENOMIC DNA]</scope>
    <source>
        <strain evidence="8">ATCC BAA-1733 / DSM 21960 / TBF 19.5.1</strain>
    </source>
</reference>
<dbReference type="Pfam" id="PF07690">
    <property type="entry name" value="MFS_1"/>
    <property type="match status" value="1"/>
</dbReference>
<gene>
    <name evidence="7" type="ordered locus">Kole_0459</name>
</gene>
<dbReference type="Proteomes" id="UP000002382">
    <property type="component" value="Chromosome"/>
</dbReference>
<keyword evidence="2 5" id="KW-0812">Transmembrane</keyword>
<dbReference type="InterPro" id="IPR020846">
    <property type="entry name" value="MFS_dom"/>
</dbReference>
<dbReference type="EMBL" id="CP001634">
    <property type="protein sequence ID" value="ACR79182.1"/>
    <property type="molecule type" value="Genomic_DNA"/>
</dbReference>
<comment type="subcellular location">
    <subcellularLocation>
        <location evidence="1">Membrane</location>
        <topology evidence="1">Multi-pass membrane protein</topology>
    </subcellularLocation>
</comment>
<feature type="transmembrane region" description="Helical" evidence="5">
    <location>
        <begin position="353"/>
        <end position="373"/>
    </location>
</feature>
<dbReference type="Gene3D" id="1.20.1250.20">
    <property type="entry name" value="MFS general substrate transporter like domains"/>
    <property type="match status" value="1"/>
</dbReference>
<dbReference type="GO" id="GO:0022857">
    <property type="term" value="F:transmembrane transporter activity"/>
    <property type="evidence" value="ECO:0007669"/>
    <property type="project" value="InterPro"/>
</dbReference>
<dbReference type="STRING" id="521045.Kole_0459"/>
<dbReference type="HOGENOM" id="CLU_035564_0_0_0"/>
<feature type="transmembrane region" description="Helical" evidence="5">
    <location>
        <begin position="257"/>
        <end position="276"/>
    </location>
</feature>
<proteinExistence type="predicted"/>
<evidence type="ECO:0000313" key="8">
    <source>
        <dbReference type="Proteomes" id="UP000002382"/>
    </source>
</evidence>